<reference evidence="3" key="1">
    <citation type="submission" date="2022-11" db="UniProtKB">
        <authorList>
            <consortium name="WormBaseParasite"/>
        </authorList>
    </citation>
    <scope>IDENTIFICATION</scope>
</reference>
<evidence type="ECO:0000313" key="3">
    <source>
        <dbReference type="WBParaSite" id="scf7180000417681.g1614"/>
    </source>
</evidence>
<dbReference type="Proteomes" id="UP000887560">
    <property type="component" value="Unplaced"/>
</dbReference>
<keyword evidence="2" id="KW-1185">Reference proteome</keyword>
<proteinExistence type="predicted"/>
<feature type="compositionally biased region" description="Polar residues" evidence="1">
    <location>
        <begin position="164"/>
        <end position="178"/>
    </location>
</feature>
<dbReference type="AlphaFoldDB" id="A0A915NEG3"/>
<protein>
    <submittedName>
        <fullName evidence="3">Uncharacterized protein</fullName>
    </submittedName>
</protein>
<name>A0A915NEG3_9BILA</name>
<feature type="region of interest" description="Disordered" evidence="1">
    <location>
        <begin position="154"/>
        <end position="222"/>
    </location>
</feature>
<sequence length="222" mass="25371">MCKNLCEQIVGGHQKKETRVGDEQSLAPFFDSQLNQRIEDCSNNVNNLPEENLKRHKRSNNGERKNLLRWIFEKLCLCGGDILYEASSLDFETLAKEFQNLNVDERSEAIKKYDIAKLKKALEARGHCEEGDEELTRAVALSLIEQESQKQKYNRPVIFRETQSESPSTSAHVQSQNLDRGKGKADASKEPSSSDDDKKEIPRLVESYETGVGSSDYWKNWQ</sequence>
<feature type="compositionally biased region" description="Basic and acidic residues" evidence="1">
    <location>
        <begin position="179"/>
        <end position="189"/>
    </location>
</feature>
<dbReference type="WBParaSite" id="scf7180000417681.g1614">
    <property type="protein sequence ID" value="scf7180000417681.g1614"/>
    <property type="gene ID" value="scf7180000417681.g1614"/>
</dbReference>
<organism evidence="2 3">
    <name type="scientific">Meloidogyne floridensis</name>
    <dbReference type="NCBI Taxonomy" id="298350"/>
    <lineage>
        <taxon>Eukaryota</taxon>
        <taxon>Metazoa</taxon>
        <taxon>Ecdysozoa</taxon>
        <taxon>Nematoda</taxon>
        <taxon>Chromadorea</taxon>
        <taxon>Rhabditida</taxon>
        <taxon>Tylenchina</taxon>
        <taxon>Tylenchomorpha</taxon>
        <taxon>Tylenchoidea</taxon>
        <taxon>Meloidogynidae</taxon>
        <taxon>Meloidogyninae</taxon>
        <taxon>Meloidogyne</taxon>
    </lineage>
</organism>
<evidence type="ECO:0000313" key="2">
    <source>
        <dbReference type="Proteomes" id="UP000887560"/>
    </source>
</evidence>
<accession>A0A915NEG3</accession>
<evidence type="ECO:0000256" key="1">
    <source>
        <dbReference type="SAM" id="MobiDB-lite"/>
    </source>
</evidence>